<name>A0A177E7Y1_9BACT</name>
<keyword evidence="5" id="KW-0560">Oxidoreductase</keyword>
<dbReference type="Gene3D" id="1.10.569.10">
    <property type="entry name" value="Aldehyde Ferredoxin Oxidoreductase Protein, subunit A, domain 2"/>
    <property type="match status" value="1"/>
</dbReference>
<dbReference type="Pfam" id="PF01314">
    <property type="entry name" value="AFOR_C"/>
    <property type="match status" value="1"/>
</dbReference>
<keyword evidence="7" id="KW-0411">Iron-sulfur</keyword>
<reference evidence="10 11" key="1">
    <citation type="submission" date="2016-02" db="EMBL/GenBank/DDBJ databases">
        <title>Draft genome sequence of Thermodesulfatator sp. S606.</title>
        <authorList>
            <person name="Lai Q."/>
            <person name="Cao J."/>
            <person name="Dupont S."/>
            <person name="Shao Z."/>
            <person name="Jebbar M."/>
            <person name="Alain K."/>
        </authorList>
    </citation>
    <scope>NUCLEOTIDE SEQUENCE [LARGE SCALE GENOMIC DNA]</scope>
    <source>
        <strain evidence="10 11">S606</strain>
    </source>
</reference>
<evidence type="ECO:0000256" key="3">
    <source>
        <dbReference type="ARBA" id="ARBA00022485"/>
    </source>
</evidence>
<keyword evidence="6" id="KW-0408">Iron</keyword>
<dbReference type="GO" id="GO:0051539">
    <property type="term" value="F:4 iron, 4 sulfur cluster binding"/>
    <property type="evidence" value="ECO:0007669"/>
    <property type="project" value="UniProtKB-KW"/>
</dbReference>
<evidence type="ECO:0000256" key="4">
    <source>
        <dbReference type="ARBA" id="ARBA00022723"/>
    </source>
</evidence>
<dbReference type="PANTHER" id="PTHR30038">
    <property type="entry name" value="ALDEHYDE FERREDOXIN OXIDOREDUCTASE"/>
    <property type="match status" value="1"/>
</dbReference>
<dbReference type="InterPro" id="IPR051919">
    <property type="entry name" value="W-dependent_AOR"/>
</dbReference>
<keyword evidence="4" id="KW-0479">Metal-binding</keyword>
<evidence type="ECO:0000313" key="11">
    <source>
        <dbReference type="Proteomes" id="UP000076964"/>
    </source>
</evidence>
<comment type="similarity">
    <text evidence="2">Belongs to the AOR/FOR family.</text>
</comment>
<evidence type="ECO:0000256" key="2">
    <source>
        <dbReference type="ARBA" id="ARBA00011032"/>
    </source>
</evidence>
<comment type="cofactor">
    <cofactor evidence="8">
        <name>tungstopterin</name>
        <dbReference type="ChEBI" id="CHEBI:30402"/>
    </cofactor>
</comment>
<evidence type="ECO:0000256" key="1">
    <source>
        <dbReference type="ARBA" id="ARBA00001966"/>
    </source>
</evidence>
<accession>A0A177E7Y1</accession>
<evidence type="ECO:0000256" key="8">
    <source>
        <dbReference type="ARBA" id="ARBA00049934"/>
    </source>
</evidence>
<feature type="domain" description="Aldehyde ferredoxin oxidoreductase N-terminal" evidence="9">
    <location>
        <begin position="5"/>
        <end position="208"/>
    </location>
</feature>
<dbReference type="GO" id="GO:0016625">
    <property type="term" value="F:oxidoreductase activity, acting on the aldehyde or oxo group of donors, iron-sulfur protein as acceptor"/>
    <property type="evidence" value="ECO:0007669"/>
    <property type="project" value="InterPro"/>
</dbReference>
<protein>
    <submittedName>
        <fullName evidence="10">Aldehyde ferredoxin oxidoreductase</fullName>
    </submittedName>
</protein>
<keyword evidence="3" id="KW-0004">4Fe-4S</keyword>
<dbReference type="Pfam" id="PF02730">
    <property type="entry name" value="AFOR_N"/>
    <property type="match status" value="1"/>
</dbReference>
<dbReference type="SMART" id="SM00790">
    <property type="entry name" value="AFOR_N"/>
    <property type="match status" value="1"/>
</dbReference>
<dbReference type="Proteomes" id="UP000076964">
    <property type="component" value="Unassembled WGS sequence"/>
</dbReference>
<sequence>MPGSYANCILRVNLSTGEVKKESIPEELLRKFIGGRGLGSYYLSQLMDPKAEPFSSENPLIFATGPLTGTPAPTGGRYMVICKSPLTGLIACSNSGGTFGAELKAAGYDMIIFEGVAEKPVYLSIKDDEVELKSAEHLWGLDTHETTDRLLEEFGDTKARVSCIGPAGENLVRFACVMNDKHRAAGRSGVGAVMGYKKLKAIVVRGTKRTEPAEAEIFKNFLREKLDIIRTNPVTGEALPKLGTKVLDNIINESGLYPTRNFQTGVFEGTDEICGEALVEKGYLKKNKGCYACPIKCGRVTELPNKNKGEGPEYETGWAFGADCGVKDLIAITEANFLCNTLGLDPISCGATIACAMELFEKGYIPKEDLAAGPKPTFGSSEAIVYYTHAIAYRKGLGDKLAEGSKRLAEHYGAPELSMSVKGQELPAYDPRGVQGHGLAYATSNRGGCHVRAYLIAPEVLGSPEKLDPQAIEGKAQWVKIFQDLTAVIDSSGLCLFTSFALGAKDYRDLLAAATGFDYTIEEMMQCGERIWNLERVFNLKAGLDPKEDTLPKRLLEEPLPEGPNKGKVHRLPEMLPEYYEIRGWTKEGIPTEEKLKELGLA</sequence>
<dbReference type="InterPro" id="IPR013984">
    <property type="entry name" value="Ald_Fedxn_OxRdtase_dom2"/>
</dbReference>
<dbReference type="InterPro" id="IPR013983">
    <property type="entry name" value="Ald_Fedxn_OxRdtase_N"/>
</dbReference>
<dbReference type="AlphaFoldDB" id="A0A177E7Y1"/>
<dbReference type="OrthoDB" id="9763894at2"/>
<dbReference type="InterPro" id="IPR013985">
    <property type="entry name" value="Ald_Fedxn_OxRdtase_dom3"/>
</dbReference>
<dbReference type="GO" id="GO:0046872">
    <property type="term" value="F:metal ion binding"/>
    <property type="evidence" value="ECO:0007669"/>
    <property type="project" value="UniProtKB-KW"/>
</dbReference>
<proteinExistence type="inferred from homology"/>
<dbReference type="Gene3D" id="1.10.599.10">
    <property type="entry name" value="Aldehyde Ferredoxin Oxidoreductase Protein, subunit A, domain 3"/>
    <property type="match status" value="1"/>
</dbReference>
<dbReference type="RefSeq" id="WP_068542938.1">
    <property type="nucleotide sequence ID" value="NZ_LSFI01000040.1"/>
</dbReference>
<gene>
    <name evidence="10" type="ORF">TH606_08570</name>
</gene>
<evidence type="ECO:0000313" key="10">
    <source>
        <dbReference type="EMBL" id="OAG27129.1"/>
    </source>
</evidence>
<organism evidence="10 11">
    <name type="scientific">Thermodesulfatator autotrophicus</name>
    <dbReference type="NCBI Taxonomy" id="1795632"/>
    <lineage>
        <taxon>Bacteria</taxon>
        <taxon>Pseudomonadati</taxon>
        <taxon>Thermodesulfobacteriota</taxon>
        <taxon>Thermodesulfobacteria</taxon>
        <taxon>Thermodesulfobacteriales</taxon>
        <taxon>Thermodesulfatatoraceae</taxon>
        <taxon>Thermodesulfatator</taxon>
    </lineage>
</organism>
<dbReference type="PANTHER" id="PTHR30038:SF0">
    <property type="entry name" value="TUNGSTEN-CONTAINING ALDEHYDE FERREDOXIN OXIDOREDUCTASE"/>
    <property type="match status" value="1"/>
</dbReference>
<dbReference type="EMBL" id="LSFI01000040">
    <property type="protein sequence ID" value="OAG27129.1"/>
    <property type="molecule type" value="Genomic_DNA"/>
</dbReference>
<dbReference type="SUPFAM" id="SSF56228">
    <property type="entry name" value="Aldehyde ferredoxin oxidoreductase, N-terminal domain"/>
    <property type="match status" value="1"/>
</dbReference>
<comment type="cofactor">
    <cofactor evidence="1">
        <name>[4Fe-4S] cluster</name>
        <dbReference type="ChEBI" id="CHEBI:49883"/>
    </cofactor>
</comment>
<dbReference type="Gene3D" id="3.60.9.10">
    <property type="entry name" value="Aldehyde ferredoxin oxidoreductase, N-terminal domain"/>
    <property type="match status" value="1"/>
</dbReference>
<dbReference type="STRING" id="1795632.TH606_08570"/>
<evidence type="ECO:0000259" key="9">
    <source>
        <dbReference type="SMART" id="SM00790"/>
    </source>
</evidence>
<evidence type="ECO:0000256" key="7">
    <source>
        <dbReference type="ARBA" id="ARBA00023014"/>
    </source>
</evidence>
<dbReference type="InterPro" id="IPR001203">
    <property type="entry name" value="OxRdtase_Ald_Fedxn_C"/>
</dbReference>
<keyword evidence="11" id="KW-1185">Reference proteome</keyword>
<comment type="caution">
    <text evidence="10">The sequence shown here is derived from an EMBL/GenBank/DDBJ whole genome shotgun (WGS) entry which is preliminary data.</text>
</comment>
<dbReference type="InterPro" id="IPR036503">
    <property type="entry name" value="Ald_Fedxn_OxRdtase_N_sf"/>
</dbReference>
<evidence type="ECO:0000256" key="5">
    <source>
        <dbReference type="ARBA" id="ARBA00023002"/>
    </source>
</evidence>
<dbReference type="GO" id="GO:0009055">
    <property type="term" value="F:electron transfer activity"/>
    <property type="evidence" value="ECO:0007669"/>
    <property type="project" value="InterPro"/>
</dbReference>
<dbReference type="InterPro" id="IPR036021">
    <property type="entry name" value="Tungsten_al_ferr_oxy-like_C"/>
</dbReference>
<evidence type="ECO:0000256" key="6">
    <source>
        <dbReference type="ARBA" id="ARBA00023004"/>
    </source>
</evidence>
<dbReference type="SUPFAM" id="SSF48310">
    <property type="entry name" value="Aldehyde ferredoxin oxidoreductase, C-terminal domains"/>
    <property type="match status" value="1"/>
</dbReference>